<evidence type="ECO:0000256" key="2">
    <source>
        <dbReference type="SAM" id="MobiDB-lite"/>
    </source>
</evidence>
<accession>A0A832V0P9</accession>
<keyword evidence="3" id="KW-0472">Membrane</keyword>
<sequence>GGGGEGEGGKKRKDIDIDFEKKDEHRKTPHEGDSLLMRIIGPVERTAEGVALVAKGAKIDFEEHLVIINDVSINRVNITISSTPVNLLLEVGKPGYVDFDNDDRADVKIVVNSISGDNTDISFTSYRTLRILSYPAEIYIPQGSSDLYIITTINNGVNEQKDISLSVSGAPYSINITPLIIPGLKKNEIAIFAMSLYVPDDAIVGMDKLLLEITSNRITKDYDIGLHIDENLEKSFEKREIKRLEREIANAQFVANEIWNVALQKQIQGFDVSRVLTHLRIVNRNLAEAKTALTPGKLEKASGLVLVAKKHIEEAVILLSKAKISPSSVLLYAAVIGFAAFVIFAIAKYAKGIKKKISRKKELKEVEEKLEEWEER</sequence>
<keyword evidence="3" id="KW-0812">Transmembrane</keyword>
<evidence type="ECO:0000313" key="4">
    <source>
        <dbReference type="EMBL" id="HIK00739.1"/>
    </source>
</evidence>
<name>A0A832V0P9_9ARCH</name>
<feature type="non-terminal residue" evidence="4">
    <location>
        <position position="1"/>
    </location>
</feature>
<proteinExistence type="predicted"/>
<protein>
    <submittedName>
        <fullName evidence="4">Uncharacterized protein</fullName>
    </submittedName>
</protein>
<keyword evidence="5" id="KW-1185">Reference proteome</keyword>
<comment type="caution">
    <text evidence="4">The sequence shown here is derived from an EMBL/GenBank/DDBJ whole genome shotgun (WGS) entry which is preliminary data.</text>
</comment>
<evidence type="ECO:0000256" key="3">
    <source>
        <dbReference type="SAM" id="Phobius"/>
    </source>
</evidence>
<feature type="coiled-coil region" evidence="1">
    <location>
        <begin position="227"/>
        <end position="254"/>
    </location>
</feature>
<evidence type="ECO:0000313" key="5">
    <source>
        <dbReference type="Proteomes" id="UP000646946"/>
    </source>
</evidence>
<feature type="transmembrane region" description="Helical" evidence="3">
    <location>
        <begin position="329"/>
        <end position="350"/>
    </location>
</feature>
<dbReference type="AlphaFoldDB" id="A0A832V0P9"/>
<feature type="compositionally biased region" description="Basic and acidic residues" evidence="2">
    <location>
        <begin position="7"/>
        <end position="30"/>
    </location>
</feature>
<reference evidence="4 5" key="1">
    <citation type="journal article" name="Nat. Commun.">
        <title>Undinarchaeota illuminate DPANN phylogeny and the impact of gene transfer on archaeal evolution.</title>
        <authorList>
            <person name="Dombrowski N."/>
            <person name="Williams T.A."/>
            <person name="Sun J."/>
            <person name="Woodcroft B.J."/>
            <person name="Lee J.H."/>
            <person name="Minh B.Q."/>
            <person name="Rinke C."/>
            <person name="Spang A."/>
        </authorList>
    </citation>
    <scope>NUCLEOTIDE SEQUENCE [LARGE SCALE GENOMIC DNA]</scope>
    <source>
        <strain evidence="4">MAG_bin1129</strain>
    </source>
</reference>
<keyword evidence="1" id="KW-0175">Coiled coil</keyword>
<dbReference type="EMBL" id="DVAB01000036">
    <property type="protein sequence ID" value="HIK00739.1"/>
    <property type="molecule type" value="Genomic_DNA"/>
</dbReference>
<gene>
    <name evidence="4" type="ORF">H1016_04315</name>
</gene>
<evidence type="ECO:0000256" key="1">
    <source>
        <dbReference type="SAM" id="Coils"/>
    </source>
</evidence>
<keyword evidence="3" id="KW-1133">Transmembrane helix</keyword>
<dbReference type="Proteomes" id="UP000646946">
    <property type="component" value="Unassembled WGS sequence"/>
</dbReference>
<feature type="region of interest" description="Disordered" evidence="2">
    <location>
        <begin position="1"/>
        <end position="30"/>
    </location>
</feature>
<organism evidence="4 5">
    <name type="scientific">Candidatus Naiadarchaeum limnaeum</name>
    <dbReference type="NCBI Taxonomy" id="2756139"/>
    <lineage>
        <taxon>Archaea</taxon>
        <taxon>Candidatus Undinarchaeota</taxon>
        <taxon>Candidatus Undinarchaeia</taxon>
        <taxon>Candidatus Naiadarchaeales</taxon>
        <taxon>Candidatus Naiadarchaeaceae</taxon>
        <taxon>Candidatus Naiadarchaeum</taxon>
    </lineage>
</organism>